<dbReference type="Pfam" id="PF19528">
    <property type="entry name" value="DUF6056"/>
    <property type="match status" value="1"/>
</dbReference>
<proteinExistence type="predicted"/>
<feature type="transmembrane region" description="Helical" evidence="1">
    <location>
        <begin position="442"/>
        <end position="458"/>
    </location>
</feature>
<feature type="transmembrane region" description="Helical" evidence="1">
    <location>
        <begin position="41"/>
        <end position="59"/>
    </location>
</feature>
<dbReference type="AlphaFoldDB" id="A0A7C4L018"/>
<feature type="transmembrane region" description="Helical" evidence="1">
    <location>
        <begin position="388"/>
        <end position="413"/>
    </location>
</feature>
<name>A0A7C4L018_9CHLR</name>
<comment type="caution">
    <text evidence="2">The sequence shown here is derived from an EMBL/GenBank/DDBJ whole genome shotgun (WGS) entry which is preliminary data.</text>
</comment>
<evidence type="ECO:0000256" key="1">
    <source>
        <dbReference type="SAM" id="Phobius"/>
    </source>
</evidence>
<keyword evidence="1" id="KW-0812">Transmembrane</keyword>
<feature type="transmembrane region" description="Helical" evidence="1">
    <location>
        <begin position="79"/>
        <end position="96"/>
    </location>
</feature>
<feature type="transmembrane region" description="Helical" evidence="1">
    <location>
        <begin position="223"/>
        <end position="243"/>
    </location>
</feature>
<feature type="transmembrane region" description="Helical" evidence="1">
    <location>
        <begin position="630"/>
        <end position="648"/>
    </location>
</feature>
<gene>
    <name evidence="2" type="ORF">ENT17_08590</name>
</gene>
<feature type="transmembrane region" description="Helical" evidence="1">
    <location>
        <begin position="573"/>
        <end position="594"/>
    </location>
</feature>
<feature type="transmembrane region" description="Helical" evidence="1">
    <location>
        <begin position="470"/>
        <end position="489"/>
    </location>
</feature>
<reference evidence="2" key="1">
    <citation type="journal article" date="2020" name="mSystems">
        <title>Genome- and Community-Level Interaction Insights into Carbon Utilization and Element Cycling Functions of Hydrothermarchaeota in Hydrothermal Sediment.</title>
        <authorList>
            <person name="Zhou Z."/>
            <person name="Liu Y."/>
            <person name="Xu W."/>
            <person name="Pan J."/>
            <person name="Luo Z.H."/>
            <person name="Li M."/>
        </authorList>
    </citation>
    <scope>NUCLEOTIDE SEQUENCE [LARGE SCALE GENOMIC DNA]</scope>
    <source>
        <strain evidence="2">SpSt-556</strain>
    </source>
</reference>
<keyword evidence="1" id="KW-1133">Transmembrane helix</keyword>
<sequence length="722" mass="80830">MIKIIKDWPGALSPLRIIGYMIGWLSVSLSLYWFIFQPRAAVSRIAMGVSLLAGLLAILLARHFFNRPPVEKWNFRERLGLFFAALLITVLLYFGYPHPSMALFTLPERIEVEFVPLESTAHSVEVIWLNNGINDVSYQNVEWQGEVEITSEGVHWREDSDQAIGFRWQGRGWGSFTLSVQGQGSWLMRVNNQRQAWEYRLEGKPQFSRTFQIPVGTETQRGIVLALLWLNAAFSIGFVLVNILSSNGAIFSLQIPDWIFTRLLPLLIGIVVLAGWILTFSIAANNRLYADDYCYLNVLRDYGWWGAVQNFYQTINGRFMSHVFNFTLLEAGSASVPLGPVILLVGLGGSFLFVLKVIFPTFRPINRIIISIMTVFLAFIISSDKFQAVFWTLHAMIVTGGLSFLMLGLGVWLRIAGKPYRFAGLGLMFLLCFLSAGFHETIAISGGSLFFVLSWLEWRRGQQDKSPRRLPAALSGFGGVVLGFGLVVFSPGNYTRVNTIGVSTDASEVLNSAGTMMVKNFSLLLGGMENGIGFPLLVLLLVFLMGMGCGWFVNSRWSSLSIPLRMWEKIILILFPLLVTVMMFVPSAFLGGYFPERSLFVPQVVLVTGCFGLGVWAGASLKARGISPNFGAALMTAILVFAVGWMSLQQLTAMNAQMRLHAVEWDARERWIQQAIQAGETQVWVAPYRYNFGLDLHPNPQNWLTLCIGDYYGIPVYLDQGR</sequence>
<dbReference type="InterPro" id="IPR045691">
    <property type="entry name" value="DUF6056"/>
</dbReference>
<feature type="transmembrane region" description="Helical" evidence="1">
    <location>
        <begin position="365"/>
        <end position="382"/>
    </location>
</feature>
<feature type="transmembrane region" description="Helical" evidence="1">
    <location>
        <begin position="338"/>
        <end position="358"/>
    </location>
</feature>
<feature type="transmembrane region" description="Helical" evidence="1">
    <location>
        <begin position="532"/>
        <end position="553"/>
    </location>
</feature>
<protein>
    <submittedName>
        <fullName evidence="2">Uncharacterized protein</fullName>
    </submittedName>
</protein>
<feature type="transmembrane region" description="Helical" evidence="1">
    <location>
        <begin position="263"/>
        <end position="283"/>
    </location>
</feature>
<feature type="transmembrane region" description="Helical" evidence="1">
    <location>
        <begin position="420"/>
        <end position="436"/>
    </location>
</feature>
<accession>A0A7C4L018</accession>
<feature type="transmembrane region" description="Helical" evidence="1">
    <location>
        <begin position="600"/>
        <end position="618"/>
    </location>
</feature>
<evidence type="ECO:0000313" key="2">
    <source>
        <dbReference type="EMBL" id="HGS87662.1"/>
    </source>
</evidence>
<organism evidence="2">
    <name type="scientific">Bellilinea caldifistulae</name>
    <dbReference type="NCBI Taxonomy" id="360411"/>
    <lineage>
        <taxon>Bacteria</taxon>
        <taxon>Bacillati</taxon>
        <taxon>Chloroflexota</taxon>
        <taxon>Anaerolineae</taxon>
        <taxon>Anaerolineales</taxon>
        <taxon>Anaerolineaceae</taxon>
        <taxon>Bellilinea</taxon>
    </lineage>
</organism>
<dbReference type="EMBL" id="DSXR01000086">
    <property type="protein sequence ID" value="HGS87662.1"/>
    <property type="molecule type" value="Genomic_DNA"/>
</dbReference>
<feature type="transmembrane region" description="Helical" evidence="1">
    <location>
        <begin position="12"/>
        <end position="35"/>
    </location>
</feature>
<keyword evidence="1" id="KW-0472">Membrane</keyword>